<dbReference type="EMBL" id="MU274902">
    <property type="protein sequence ID" value="KAI0093118.1"/>
    <property type="molecule type" value="Genomic_DNA"/>
</dbReference>
<sequence length="1125" mass="127174">MSRPQRVTVLQARRVDFTGKRTDADGTLGPDLSQEKSEIDWFVVIFPQVHASYRQSRTRRQRDLRAKARQPYLRPDPNLLTAAPHEIIPHSIPSQISLPTPAILTTPYPDLSSFPTPFDGPSSAAQYNIDLDLDEDAMSALADLRLSSPLPRLPEGIHSGDMLMACVDHYQAYNSAMGSIASKLTSTVAHSPPSLSSEDRQLIRAYQRGLERAEREEGTVSELNSNTFPASDGDTFLPPLPDLDAVQVQNADEDDEETEEIPIMESQIDALPLNEPSVSAADEDVPNPFSTNTPLQSPSNLTSMSPHLLCIYAIVAWLHLQFHLSRVACNVILWSFALVISVVSPTIALPFVTLKSANHALGLDDLPITILPVCPQCKEVYPASDATPELCIKCSVSLFKPNSTPRGTRRANRVPILKYPTMSIAHQLEMMLAAPGMEESLDSWRTKSRQPGVYQDIFDGAVTKNLLGPDGRPFFINSGPEHAKGPNGELRLGASWGADCILPGPSEQSGDELQRFIRPIINELIQLWREGVWIKTPSSPQGNTEFKATSKAFEVNAFPERTNAEHRRRGEEYLKLKTDYARKMYVKAYATRFTQLSRLPYFDIVRQVVVDPMHNLFLGLVKTHFYHIWVQMKILREKHELKVFHDLLRDFSLPTSAGKLPKDIGIPAGGSLTADQWKLLAIFHGPVIIPQLWRRCMPEDIEASRQNRLKRIEREEMKKVAAKKERAAKAAQKKNKKLQSEQTTDKSTGHDSSPSASTPDDPCNLHPDDPANFLKLSEALRILSQYVLTESDVNMADTLLRSYCSELIKVDAHYCIRPNHHYAMHTSQFVRDFGPLHEFWSFLFERLNKVLKAYNTNNHGTGGELETTFFTEFHRTCASARLTYLMQSMPETSIAQRLSTVMLNATQEERGTVASLAVWMKELEQEQIEVEPVEQYELSKRQKTADLDSDAYAALLHYFQVQNPTWHLHSRFQRPQFSDSMPLTRTVIFFDYVSLKGQRFYAENLSGNRSASIVSANVSWSTTPACGTLLDIFQFQQRADIPAIWLARVRWFKKWQGPSEDVWKMYQRLDVRLWQLKEYLGPQEASEIIEVTQLHSLLGMQTVTVGDLDAKVWATVSHDHVRYFN</sequence>
<protein>
    <submittedName>
        <fullName evidence="1">Uncharacterized protein</fullName>
    </submittedName>
</protein>
<evidence type="ECO:0000313" key="2">
    <source>
        <dbReference type="Proteomes" id="UP001055072"/>
    </source>
</evidence>
<dbReference type="Proteomes" id="UP001055072">
    <property type="component" value="Unassembled WGS sequence"/>
</dbReference>
<keyword evidence="2" id="KW-1185">Reference proteome</keyword>
<comment type="caution">
    <text evidence="1">The sequence shown here is derived from an EMBL/GenBank/DDBJ whole genome shotgun (WGS) entry which is preliminary data.</text>
</comment>
<proteinExistence type="predicted"/>
<reference evidence="1" key="1">
    <citation type="journal article" date="2021" name="Environ. Microbiol.">
        <title>Gene family expansions and transcriptome signatures uncover fungal adaptations to wood decay.</title>
        <authorList>
            <person name="Hage H."/>
            <person name="Miyauchi S."/>
            <person name="Viragh M."/>
            <person name="Drula E."/>
            <person name="Min B."/>
            <person name="Chaduli D."/>
            <person name="Navarro D."/>
            <person name="Favel A."/>
            <person name="Norest M."/>
            <person name="Lesage-Meessen L."/>
            <person name="Balint B."/>
            <person name="Merenyi Z."/>
            <person name="de Eugenio L."/>
            <person name="Morin E."/>
            <person name="Martinez A.T."/>
            <person name="Baldrian P."/>
            <person name="Stursova M."/>
            <person name="Martinez M.J."/>
            <person name="Novotny C."/>
            <person name="Magnuson J.K."/>
            <person name="Spatafora J.W."/>
            <person name="Maurice S."/>
            <person name="Pangilinan J."/>
            <person name="Andreopoulos W."/>
            <person name="LaButti K."/>
            <person name="Hundley H."/>
            <person name="Na H."/>
            <person name="Kuo A."/>
            <person name="Barry K."/>
            <person name="Lipzen A."/>
            <person name="Henrissat B."/>
            <person name="Riley R."/>
            <person name="Ahrendt S."/>
            <person name="Nagy L.G."/>
            <person name="Grigoriev I.V."/>
            <person name="Martin F."/>
            <person name="Rosso M.N."/>
        </authorList>
    </citation>
    <scope>NUCLEOTIDE SEQUENCE</scope>
    <source>
        <strain evidence="1">CBS 384.51</strain>
    </source>
</reference>
<evidence type="ECO:0000313" key="1">
    <source>
        <dbReference type="EMBL" id="KAI0093118.1"/>
    </source>
</evidence>
<organism evidence="1 2">
    <name type="scientific">Irpex rosettiformis</name>
    <dbReference type="NCBI Taxonomy" id="378272"/>
    <lineage>
        <taxon>Eukaryota</taxon>
        <taxon>Fungi</taxon>
        <taxon>Dikarya</taxon>
        <taxon>Basidiomycota</taxon>
        <taxon>Agaricomycotina</taxon>
        <taxon>Agaricomycetes</taxon>
        <taxon>Polyporales</taxon>
        <taxon>Irpicaceae</taxon>
        <taxon>Irpex</taxon>
    </lineage>
</organism>
<gene>
    <name evidence="1" type="ORF">BDY19DRAFT_902918</name>
</gene>
<accession>A0ACB8UFJ9</accession>
<name>A0ACB8UFJ9_9APHY</name>